<reference evidence="2 3" key="1">
    <citation type="journal article" date="2019" name="Sci. Rep.">
        <title>A multi-omics analysis of the grapevine pathogen Lasiodiplodia theobromae reveals that temperature affects the expression of virulence- and pathogenicity-related genes.</title>
        <authorList>
            <person name="Felix C."/>
            <person name="Meneses R."/>
            <person name="Goncalves M.F.M."/>
            <person name="Tilleman L."/>
            <person name="Duarte A.S."/>
            <person name="Jorrin-Novo J.V."/>
            <person name="Van de Peer Y."/>
            <person name="Deforce D."/>
            <person name="Van Nieuwerburgh F."/>
            <person name="Esteves A.C."/>
            <person name="Alves A."/>
        </authorList>
    </citation>
    <scope>NUCLEOTIDE SEQUENCE [LARGE SCALE GENOMIC DNA]</scope>
    <source>
        <strain evidence="2 3">LA-SOL3</strain>
    </source>
</reference>
<dbReference type="PANTHER" id="PTHR39596">
    <property type="match status" value="1"/>
</dbReference>
<dbReference type="Pfam" id="PF06985">
    <property type="entry name" value="HET"/>
    <property type="match status" value="1"/>
</dbReference>
<dbReference type="OrthoDB" id="2426273at2759"/>
<feature type="domain" description="Heterokaryon incompatibility" evidence="1">
    <location>
        <begin position="234"/>
        <end position="316"/>
    </location>
</feature>
<comment type="caution">
    <text evidence="2">The sequence shown here is derived from an EMBL/GenBank/DDBJ whole genome shotgun (WGS) entry which is preliminary data.</text>
</comment>
<gene>
    <name evidence="2" type="ORF">DBV05_g9393</name>
</gene>
<proteinExistence type="predicted"/>
<keyword evidence="3" id="KW-1185">Reference proteome</keyword>
<evidence type="ECO:0000313" key="2">
    <source>
        <dbReference type="EMBL" id="KAB2571935.1"/>
    </source>
</evidence>
<accession>A0A5N5D2J3</accession>
<dbReference type="EMBL" id="VCHE01000089">
    <property type="protein sequence ID" value="KAB2571935.1"/>
    <property type="molecule type" value="Genomic_DNA"/>
</dbReference>
<dbReference type="Proteomes" id="UP000325902">
    <property type="component" value="Unassembled WGS sequence"/>
</dbReference>
<protein>
    <recommendedName>
        <fullName evidence="1">Heterokaryon incompatibility domain-containing protein</fullName>
    </recommendedName>
</protein>
<evidence type="ECO:0000259" key="1">
    <source>
        <dbReference type="Pfam" id="PF06985"/>
    </source>
</evidence>
<dbReference type="PANTHER" id="PTHR39596:SF2">
    <property type="entry name" value="HET DOMAIN PROTEIN (AFU_ORTHOLOGUE AFUA_1G17550)-RELATED"/>
    <property type="match status" value="1"/>
</dbReference>
<sequence>MLSTWKNQLPIQDHAAMLSYRERAVKMISHAHRTLQHLKSARAFEYDGAVADLIPATFCFLGCIGEALTNAMQFLNPDLDESLNFTLPWDFVLAFYPLSSPNHVPVPDRHDPASHSLDEEEWCPSTVRYLIKRSNVSALRHALRRGPRNRGERHDKCTPYACALQSVDVDNYVPKHAGTLKPEDSCDCPYIKPPLAAVTAALSAGAIPVIRLPHDGETTTGERLAVSLSSDGPYVALSHVWTDGMGSNTETGLPACQVWKLAALAQALLPSSEGRFWLDALCVPRQPAARQQALRLMGQAYRDAEYVVVRDASIEACSQDASSEEILLRVLAAPWMRRLWTLQEALLARRLLFVMRDGVVPLGDILPGEERLLADPVLAGLAGEVHRLTKLRRHEDSSNLTIADVARALRWRATSRASDEIPAIVSLLLDEGEARRVLDAPVEGRMERLLLAVGKVPKSVVFLSGPKLGTEGFGWAPKTFMTVATGQERGGRDMNTSASAVVTPEGLVDYFCVYRLEGGAGVDEDGAREFTGAEGEHWVMRCGDESFAVSRTHMETGKYRCNFVLCTGPNLPGDEQQLCLGVCGNIHQTAGEEDTLSCVYGTRLVIRKSPRSGANNDDEEEVHSELLAEMHKVCIS</sequence>
<dbReference type="InterPro" id="IPR010730">
    <property type="entry name" value="HET"/>
</dbReference>
<evidence type="ECO:0000313" key="3">
    <source>
        <dbReference type="Proteomes" id="UP000325902"/>
    </source>
</evidence>
<organism evidence="2 3">
    <name type="scientific">Lasiodiplodia theobromae</name>
    <dbReference type="NCBI Taxonomy" id="45133"/>
    <lineage>
        <taxon>Eukaryota</taxon>
        <taxon>Fungi</taxon>
        <taxon>Dikarya</taxon>
        <taxon>Ascomycota</taxon>
        <taxon>Pezizomycotina</taxon>
        <taxon>Dothideomycetes</taxon>
        <taxon>Dothideomycetes incertae sedis</taxon>
        <taxon>Botryosphaeriales</taxon>
        <taxon>Botryosphaeriaceae</taxon>
        <taxon>Lasiodiplodia</taxon>
    </lineage>
</organism>
<name>A0A5N5D2J3_9PEZI</name>
<dbReference type="AlphaFoldDB" id="A0A5N5D2J3"/>